<protein>
    <recommendedName>
        <fullName evidence="3">Histidine kinase/HSP90-like ATPase domain-containing protein</fullName>
    </recommendedName>
</protein>
<feature type="region of interest" description="Disordered" evidence="2">
    <location>
        <begin position="91"/>
        <end position="114"/>
    </location>
</feature>
<name>A0ABN1UI40_9ACTN</name>
<keyword evidence="1" id="KW-0808">Transferase</keyword>
<keyword evidence="1" id="KW-0723">Serine/threonine-protein kinase</keyword>
<dbReference type="SUPFAM" id="SSF55874">
    <property type="entry name" value="ATPase domain of HSP90 chaperone/DNA topoisomerase II/histidine kinase"/>
    <property type="match status" value="1"/>
</dbReference>
<accession>A0ABN1UI40</accession>
<dbReference type="CDD" id="cd16936">
    <property type="entry name" value="HATPase_RsbW-like"/>
    <property type="match status" value="1"/>
</dbReference>
<evidence type="ECO:0000256" key="2">
    <source>
        <dbReference type="SAM" id="MobiDB-lite"/>
    </source>
</evidence>
<dbReference type="InterPro" id="IPR003594">
    <property type="entry name" value="HATPase_dom"/>
</dbReference>
<keyword evidence="1" id="KW-0418">Kinase</keyword>
<keyword evidence="5" id="KW-1185">Reference proteome</keyword>
<organism evidence="4 5">
    <name type="scientific">Streptomyces hebeiensis</name>
    <dbReference type="NCBI Taxonomy" id="229486"/>
    <lineage>
        <taxon>Bacteria</taxon>
        <taxon>Bacillati</taxon>
        <taxon>Actinomycetota</taxon>
        <taxon>Actinomycetes</taxon>
        <taxon>Kitasatosporales</taxon>
        <taxon>Streptomycetaceae</taxon>
        <taxon>Streptomyces</taxon>
    </lineage>
</organism>
<evidence type="ECO:0000256" key="1">
    <source>
        <dbReference type="ARBA" id="ARBA00022527"/>
    </source>
</evidence>
<reference evidence="4 5" key="1">
    <citation type="journal article" date="2019" name="Int. J. Syst. Evol. Microbiol.">
        <title>The Global Catalogue of Microorganisms (GCM) 10K type strain sequencing project: providing services to taxonomists for standard genome sequencing and annotation.</title>
        <authorList>
            <consortium name="The Broad Institute Genomics Platform"/>
            <consortium name="The Broad Institute Genome Sequencing Center for Infectious Disease"/>
            <person name="Wu L."/>
            <person name="Ma J."/>
        </authorList>
    </citation>
    <scope>NUCLEOTIDE SEQUENCE [LARGE SCALE GENOMIC DNA]</scope>
    <source>
        <strain evidence="4 5">JCM 12696</strain>
    </source>
</reference>
<dbReference type="Gene3D" id="3.30.565.10">
    <property type="entry name" value="Histidine kinase-like ATPase, C-terminal domain"/>
    <property type="match status" value="1"/>
</dbReference>
<comment type="caution">
    <text evidence="4">The sequence shown here is derived from an EMBL/GenBank/DDBJ whole genome shotgun (WGS) entry which is preliminary data.</text>
</comment>
<dbReference type="InterPro" id="IPR050267">
    <property type="entry name" value="Anti-sigma-factor_SerPK"/>
</dbReference>
<dbReference type="Proteomes" id="UP001501371">
    <property type="component" value="Unassembled WGS sequence"/>
</dbReference>
<gene>
    <name evidence="4" type="ORF">GCM10009654_05540</name>
</gene>
<dbReference type="RefSeq" id="WP_344269541.1">
    <property type="nucleotide sequence ID" value="NZ_BAAAKV010000003.1"/>
</dbReference>
<feature type="domain" description="Histidine kinase/HSP90-like ATPase" evidence="3">
    <location>
        <begin position="29"/>
        <end position="141"/>
    </location>
</feature>
<dbReference type="PANTHER" id="PTHR35526:SF3">
    <property type="entry name" value="ANTI-SIGMA-F FACTOR RSBW"/>
    <property type="match status" value="1"/>
</dbReference>
<sequence length="146" mass="16086">MIERRRDTTPVCRAPADGPPSVLVLAGVPESASAARELVREFVRHHAPDASEDYVETVVLVTCEIVTNSIRYGTEPGDSLQLALATDDARTRVEVQDPVRRQPRPRPESQQRDRGRGLIILDALCSEWGVNDAPFGKTVWAEVKAS</sequence>
<evidence type="ECO:0000313" key="5">
    <source>
        <dbReference type="Proteomes" id="UP001501371"/>
    </source>
</evidence>
<dbReference type="PANTHER" id="PTHR35526">
    <property type="entry name" value="ANTI-SIGMA-F FACTOR RSBW-RELATED"/>
    <property type="match status" value="1"/>
</dbReference>
<dbReference type="Pfam" id="PF13581">
    <property type="entry name" value="HATPase_c_2"/>
    <property type="match status" value="1"/>
</dbReference>
<dbReference type="EMBL" id="BAAAKV010000003">
    <property type="protein sequence ID" value="GAA1152830.1"/>
    <property type="molecule type" value="Genomic_DNA"/>
</dbReference>
<evidence type="ECO:0000313" key="4">
    <source>
        <dbReference type="EMBL" id="GAA1152830.1"/>
    </source>
</evidence>
<proteinExistence type="predicted"/>
<dbReference type="InterPro" id="IPR036890">
    <property type="entry name" value="HATPase_C_sf"/>
</dbReference>
<evidence type="ECO:0000259" key="3">
    <source>
        <dbReference type="Pfam" id="PF13581"/>
    </source>
</evidence>